<accession>W4K5J7</accession>
<dbReference type="EMBL" id="KI925459">
    <property type="protein sequence ID" value="ETW80291.1"/>
    <property type="molecule type" value="Genomic_DNA"/>
</dbReference>
<proteinExistence type="predicted"/>
<protein>
    <submittedName>
        <fullName evidence="1">Uncharacterized protein</fullName>
    </submittedName>
</protein>
<dbReference type="PANTHER" id="PTHR42791">
    <property type="entry name" value="GNAT FAMILY ACETYLTRANSFERASE"/>
    <property type="match status" value="1"/>
</dbReference>
<evidence type="ECO:0000313" key="2">
    <source>
        <dbReference type="Proteomes" id="UP000030671"/>
    </source>
</evidence>
<dbReference type="InterPro" id="IPR052523">
    <property type="entry name" value="Trichothecene_AcTrans"/>
</dbReference>
<dbReference type="CDD" id="cd04301">
    <property type="entry name" value="NAT_SF"/>
    <property type="match status" value="1"/>
</dbReference>
<dbReference type="RefSeq" id="XP_009547061.1">
    <property type="nucleotide sequence ID" value="XM_009548766.1"/>
</dbReference>
<dbReference type="InParanoid" id="W4K5J7"/>
<dbReference type="OrthoDB" id="61113at2759"/>
<dbReference type="KEGG" id="hir:HETIRDRAFT_105200"/>
<dbReference type="HOGENOM" id="CLU_086106_0_0_1"/>
<gene>
    <name evidence="1" type="ORF">HETIRDRAFT_105200</name>
</gene>
<dbReference type="SUPFAM" id="SSF55729">
    <property type="entry name" value="Acyl-CoA N-acyltransferases (Nat)"/>
    <property type="match status" value="1"/>
</dbReference>
<dbReference type="Gene3D" id="3.40.630.30">
    <property type="match status" value="1"/>
</dbReference>
<sequence>MSQISVRQLVNPSSEELDKAAETLAASFENDVFTFCCIGGDKPQNLLFQRATLAAAAVAGQIWVASHGDNEFAAVAAWYGPGRGLLDSPDQGEAGFNAMFAAFPIELTRWWTEYYGAMCVTALGEGTKVNGWHLQLLGTHPKHQNQGLAKAVTAPILEKAKEDNKILCLETATEVNASLDLQEDGLEGETRSGTV</sequence>
<evidence type="ECO:0000313" key="1">
    <source>
        <dbReference type="EMBL" id="ETW80291.1"/>
    </source>
</evidence>
<dbReference type="GeneID" id="20666048"/>
<reference evidence="1 2" key="1">
    <citation type="journal article" date="2012" name="New Phytol.">
        <title>Insight into trade-off between wood decay and parasitism from the genome of a fungal forest pathogen.</title>
        <authorList>
            <person name="Olson A."/>
            <person name="Aerts A."/>
            <person name="Asiegbu F."/>
            <person name="Belbahri L."/>
            <person name="Bouzid O."/>
            <person name="Broberg A."/>
            <person name="Canback B."/>
            <person name="Coutinho P.M."/>
            <person name="Cullen D."/>
            <person name="Dalman K."/>
            <person name="Deflorio G."/>
            <person name="van Diepen L.T."/>
            <person name="Dunand C."/>
            <person name="Duplessis S."/>
            <person name="Durling M."/>
            <person name="Gonthier P."/>
            <person name="Grimwood J."/>
            <person name="Fossdal C.G."/>
            <person name="Hansson D."/>
            <person name="Henrissat B."/>
            <person name="Hietala A."/>
            <person name="Himmelstrand K."/>
            <person name="Hoffmeister D."/>
            <person name="Hogberg N."/>
            <person name="James T.Y."/>
            <person name="Karlsson M."/>
            <person name="Kohler A."/>
            <person name="Kues U."/>
            <person name="Lee Y.H."/>
            <person name="Lin Y.C."/>
            <person name="Lind M."/>
            <person name="Lindquist E."/>
            <person name="Lombard V."/>
            <person name="Lucas S."/>
            <person name="Lunden K."/>
            <person name="Morin E."/>
            <person name="Murat C."/>
            <person name="Park J."/>
            <person name="Raffaello T."/>
            <person name="Rouze P."/>
            <person name="Salamov A."/>
            <person name="Schmutz J."/>
            <person name="Solheim H."/>
            <person name="Stahlberg J."/>
            <person name="Velez H."/>
            <person name="de Vries R.P."/>
            <person name="Wiebenga A."/>
            <person name="Woodward S."/>
            <person name="Yakovlev I."/>
            <person name="Garbelotto M."/>
            <person name="Martin F."/>
            <person name="Grigoriev I.V."/>
            <person name="Stenlid J."/>
        </authorList>
    </citation>
    <scope>NUCLEOTIDE SEQUENCE [LARGE SCALE GENOMIC DNA]</scope>
    <source>
        <strain evidence="1 2">TC 32-1</strain>
    </source>
</reference>
<name>W4K5J7_HETIT</name>
<dbReference type="STRING" id="747525.W4K5J7"/>
<keyword evidence="2" id="KW-1185">Reference proteome</keyword>
<organism evidence="1 2">
    <name type="scientific">Heterobasidion irregulare (strain TC 32-1)</name>
    <dbReference type="NCBI Taxonomy" id="747525"/>
    <lineage>
        <taxon>Eukaryota</taxon>
        <taxon>Fungi</taxon>
        <taxon>Dikarya</taxon>
        <taxon>Basidiomycota</taxon>
        <taxon>Agaricomycotina</taxon>
        <taxon>Agaricomycetes</taxon>
        <taxon>Russulales</taxon>
        <taxon>Bondarzewiaceae</taxon>
        <taxon>Heterobasidion</taxon>
        <taxon>Heterobasidion annosum species complex</taxon>
    </lineage>
</organism>
<dbReference type="InterPro" id="IPR016181">
    <property type="entry name" value="Acyl_CoA_acyltransferase"/>
</dbReference>
<dbReference type="eggNOG" id="ENOG502R129">
    <property type="taxonomic scope" value="Eukaryota"/>
</dbReference>
<dbReference type="Proteomes" id="UP000030671">
    <property type="component" value="Unassembled WGS sequence"/>
</dbReference>
<dbReference type="PANTHER" id="PTHR42791:SF1">
    <property type="entry name" value="N-ACETYLTRANSFERASE DOMAIN-CONTAINING PROTEIN"/>
    <property type="match status" value="1"/>
</dbReference>
<dbReference type="AlphaFoldDB" id="W4K5J7"/>